<feature type="region of interest" description="Disordered" evidence="1">
    <location>
        <begin position="1"/>
        <end position="31"/>
    </location>
</feature>
<sequence length="375" mass="44324">MAKKKNRKKEFKNKQRLDKKLETISPTDSNEALPKCKKTIEELRSNAYEAINRLKRLLVYSSISMKTNQALSDLEKQVIQDETRNIVESIISATEFLINSSQSILQNAISIRYILEALITTELLNREEEYKFILNLAFYPAQIARLNSIIDELKEEIKRLDKWTKRTDDRFVDMLTKFSENSSEDIIRDYLEYEESLAIQFEKEEFNIYSDIETFQYPLPFEIRSTQISTQVIPEYKQRVIELERKRDLIADEIRKEPIIQRLFPNIKYQKSKVFKEIVDKKGTNGGTRSWDRKAADAELSSEYKFMYTYTSNLSHFASYSIKTSTLVSFDEEEMLLKRLTLYLEKIIKNLKIFSQIDETIETIDLSMFNIIEIE</sequence>
<reference evidence="2 3" key="1">
    <citation type="submission" date="2016-07" db="EMBL/GenBank/DDBJ databases">
        <title>A clinical isolate of carbapenem-resistant Streptococcus oralis with altered penicillin binding proteins.</title>
        <authorList>
            <person name="Kanji J.N."/>
            <person name="Bharat A."/>
            <person name="Naidu P."/>
            <person name="Martin I."/>
            <person name="Mulvey M.R."/>
            <person name="Panaro C.D."/>
        </authorList>
    </citation>
    <scope>NUCLEOTIDE SEQUENCE [LARGE SCALE GENOMIC DNA]</scope>
    <source>
        <strain evidence="2 3">SC15-3744</strain>
    </source>
</reference>
<proteinExistence type="predicted"/>
<feature type="compositionally biased region" description="Basic and acidic residues" evidence="1">
    <location>
        <begin position="12"/>
        <end position="22"/>
    </location>
</feature>
<comment type="caution">
    <text evidence="2">The sequence shown here is derived from an EMBL/GenBank/DDBJ whole genome shotgun (WGS) entry which is preliminary data.</text>
</comment>
<accession>A0A1L8Q313</accession>
<organism evidence="2 3">
    <name type="scientific">Streptococcus oralis</name>
    <dbReference type="NCBI Taxonomy" id="1303"/>
    <lineage>
        <taxon>Bacteria</taxon>
        <taxon>Bacillati</taxon>
        <taxon>Bacillota</taxon>
        <taxon>Bacilli</taxon>
        <taxon>Lactobacillales</taxon>
        <taxon>Streptococcaceae</taxon>
        <taxon>Streptococcus</taxon>
    </lineage>
</organism>
<dbReference type="AlphaFoldDB" id="A0A1L8Q313"/>
<dbReference type="RefSeq" id="WP_071851819.1">
    <property type="nucleotide sequence ID" value="NZ_MBDM01000009.1"/>
</dbReference>
<evidence type="ECO:0000313" key="2">
    <source>
        <dbReference type="EMBL" id="OJG01916.1"/>
    </source>
</evidence>
<evidence type="ECO:0000313" key="3">
    <source>
        <dbReference type="Proteomes" id="UP000183671"/>
    </source>
</evidence>
<dbReference type="Proteomes" id="UP000183671">
    <property type="component" value="Unassembled WGS sequence"/>
</dbReference>
<name>A0A1L8Q313_STROR</name>
<gene>
    <name evidence="2" type="ORF">BBP19_06115</name>
</gene>
<feature type="compositionally biased region" description="Basic residues" evidence="1">
    <location>
        <begin position="1"/>
        <end position="11"/>
    </location>
</feature>
<protein>
    <submittedName>
        <fullName evidence="2">Uncharacterized protein</fullName>
    </submittedName>
</protein>
<dbReference type="EMBL" id="MBDM01000009">
    <property type="protein sequence ID" value="OJG01916.1"/>
    <property type="molecule type" value="Genomic_DNA"/>
</dbReference>
<evidence type="ECO:0000256" key="1">
    <source>
        <dbReference type="SAM" id="MobiDB-lite"/>
    </source>
</evidence>